<organism evidence="2 3">
    <name type="scientific">Desulfosarcina widdelii</name>
    <dbReference type="NCBI Taxonomy" id="947919"/>
    <lineage>
        <taxon>Bacteria</taxon>
        <taxon>Pseudomonadati</taxon>
        <taxon>Thermodesulfobacteriota</taxon>
        <taxon>Desulfobacteria</taxon>
        <taxon>Desulfobacterales</taxon>
        <taxon>Desulfosarcinaceae</taxon>
        <taxon>Desulfosarcina</taxon>
    </lineage>
</organism>
<sequence length="224" mass="25043">MILKPISLKEYLKIRWLWLSLLALNGLLMAYVYVETRRLFIFDHAEIVWYRVMQLGQVHYHHLKCAPLITGLLLAAIQYLPEMIGERLRLSLHLPVSPHRLVMAHVLVGLTALGLVIALDLSALSLITARFFPAEAVATALLTALPWCLAGMAAYLGATLALLEPGYRLKLFNLAVAAGVAGLFFRPAEPGGYLLQWCNLAAFLLLLIPAVLLPAYRFRYRRVS</sequence>
<feature type="transmembrane region" description="Helical" evidence="1">
    <location>
        <begin position="144"/>
        <end position="163"/>
    </location>
</feature>
<dbReference type="OrthoDB" id="9157310at2"/>
<evidence type="ECO:0000313" key="3">
    <source>
        <dbReference type="Proteomes" id="UP000427769"/>
    </source>
</evidence>
<feature type="transmembrane region" description="Helical" evidence="1">
    <location>
        <begin position="60"/>
        <end position="80"/>
    </location>
</feature>
<keyword evidence="3" id="KW-1185">Reference proteome</keyword>
<dbReference type="RefSeq" id="WP_155305327.1">
    <property type="nucleotide sequence ID" value="NZ_AP021875.1"/>
</dbReference>
<evidence type="ECO:0000313" key="2">
    <source>
        <dbReference type="EMBL" id="BBO76505.1"/>
    </source>
</evidence>
<dbReference type="Proteomes" id="UP000427769">
    <property type="component" value="Chromosome"/>
</dbReference>
<keyword evidence="1" id="KW-0812">Transmembrane</keyword>
<dbReference type="EMBL" id="AP021875">
    <property type="protein sequence ID" value="BBO76505.1"/>
    <property type="molecule type" value="Genomic_DNA"/>
</dbReference>
<reference evidence="2 3" key="1">
    <citation type="submission" date="2019-11" db="EMBL/GenBank/DDBJ databases">
        <title>Comparative genomics of hydrocarbon-degrading Desulfosarcina strains.</title>
        <authorList>
            <person name="Watanabe M."/>
            <person name="Kojima H."/>
            <person name="Fukui M."/>
        </authorList>
    </citation>
    <scope>NUCLEOTIDE SEQUENCE [LARGE SCALE GENOMIC DNA]</scope>
    <source>
        <strain evidence="2 3">PP31</strain>
    </source>
</reference>
<proteinExistence type="predicted"/>
<feature type="transmembrane region" description="Helical" evidence="1">
    <location>
        <begin position="16"/>
        <end position="34"/>
    </location>
</feature>
<name>A0A5K7Z717_9BACT</name>
<feature type="transmembrane region" description="Helical" evidence="1">
    <location>
        <begin position="194"/>
        <end position="216"/>
    </location>
</feature>
<feature type="transmembrane region" description="Helical" evidence="1">
    <location>
        <begin position="101"/>
        <end position="124"/>
    </location>
</feature>
<keyword evidence="1" id="KW-0472">Membrane</keyword>
<accession>A0A5K7Z717</accession>
<protein>
    <submittedName>
        <fullName evidence="2">Uncharacterized protein</fullName>
    </submittedName>
</protein>
<dbReference type="KEGG" id="dwd:DSCW_39220"/>
<gene>
    <name evidence="2" type="ORF">DSCW_39220</name>
</gene>
<feature type="transmembrane region" description="Helical" evidence="1">
    <location>
        <begin position="170"/>
        <end position="188"/>
    </location>
</feature>
<evidence type="ECO:0000256" key="1">
    <source>
        <dbReference type="SAM" id="Phobius"/>
    </source>
</evidence>
<dbReference type="AlphaFoldDB" id="A0A5K7Z717"/>
<keyword evidence="1" id="KW-1133">Transmembrane helix</keyword>